<gene>
    <name evidence="1" type="ORF">KF282_2609</name>
</gene>
<evidence type="ECO:0000313" key="2">
    <source>
        <dbReference type="Proteomes" id="UP000053058"/>
    </source>
</evidence>
<reference evidence="2" key="1">
    <citation type="submission" date="2015-10" db="EMBL/GenBank/DDBJ databases">
        <title>Draft Genome Sequences of 11 Lactococcus lactis subspecies cremoris strains.</title>
        <authorList>
            <person name="Wels M."/>
            <person name="Backus L."/>
            <person name="Boekhorst J."/>
            <person name="Dijkstra A."/>
            <person name="Beerthuizen M."/>
            <person name="Kelly W."/>
            <person name="Siezen R."/>
            <person name="Bachmann H."/>
            <person name="Van Hijum S."/>
        </authorList>
    </citation>
    <scope>NUCLEOTIDE SEQUENCE [LARGE SCALE GENOMIC DNA]</scope>
    <source>
        <strain evidence="2">KF282</strain>
    </source>
</reference>
<proteinExistence type="predicted"/>
<dbReference type="PATRIC" id="fig|1360.103.peg.1934"/>
<dbReference type="Proteomes" id="UP000053058">
    <property type="component" value="Unassembled WGS sequence"/>
</dbReference>
<dbReference type="AlphaFoldDB" id="A0A0V8CI00"/>
<organism evidence="1 2">
    <name type="scientific">Lactococcus lactis subsp. lactis</name>
    <name type="common">Streptococcus lactis</name>
    <dbReference type="NCBI Taxonomy" id="1360"/>
    <lineage>
        <taxon>Bacteria</taxon>
        <taxon>Bacillati</taxon>
        <taxon>Bacillota</taxon>
        <taxon>Bacilli</taxon>
        <taxon>Lactobacillales</taxon>
        <taxon>Streptococcaceae</taxon>
        <taxon>Lactococcus</taxon>
    </lineage>
</organism>
<comment type="caution">
    <text evidence="1">The sequence shown here is derived from an EMBL/GenBank/DDBJ whole genome shotgun (WGS) entry which is preliminary data.</text>
</comment>
<name>A0A0V8CI00_LACLL</name>
<accession>A0A0V8CI00</accession>
<protein>
    <submittedName>
        <fullName evidence="1">Uncharacterized protein</fullName>
    </submittedName>
</protein>
<sequence>MGFGFIIFSLLLIASLKERKKNKKLLQELDVELKSDN</sequence>
<dbReference type="EMBL" id="LKLN01000095">
    <property type="protein sequence ID" value="KSU00948.1"/>
    <property type="molecule type" value="Genomic_DNA"/>
</dbReference>
<evidence type="ECO:0000313" key="1">
    <source>
        <dbReference type="EMBL" id="KSU00948.1"/>
    </source>
</evidence>